<proteinExistence type="predicted"/>
<gene>
    <name evidence="1" type="ORF">SAMN05421547_114126</name>
</gene>
<evidence type="ECO:0008006" key="3">
    <source>
        <dbReference type="Google" id="ProtNLM"/>
    </source>
</evidence>
<sequence>MQILLPRSDGRLVPLAMKANPIAPAGPAPAFNRSVYAAAHVVIDPLAATHPWDGPPAIDWEATLAFREHLYRLGFKVAEAMDTAQRGMGLDWPSARELIQRSARHARAVGGQLACGAGTDQLAAQPGVTLAQVERAYREQMDVVQAEGCPVVLMASRALVQAARGPQDYLQLYDRLLDAADQPVVLHWLGEMFDPALRGYWGSTDLVQALDTVAALIAAKAPKVEGIKVSLLDAQWERALRRRLPAGVKMYTGDDFHYSELMAGDGTAAGEGGHSHGLLGIFDPIAPVAAVALAELAQGRSGRFRELLDPTVALSREIFCAPTRHYKAGIVFLAWLNGHQKHFSMAGAMQSARGAVHFAKVFELADACGALADPERASARMKSYLSVACGVEA</sequence>
<evidence type="ECO:0000313" key="2">
    <source>
        <dbReference type="Proteomes" id="UP000183417"/>
    </source>
</evidence>
<reference evidence="1 2" key="1">
    <citation type="submission" date="2016-10" db="EMBL/GenBank/DDBJ databases">
        <authorList>
            <person name="de Groot N.N."/>
        </authorList>
    </citation>
    <scope>NUCLEOTIDE SEQUENCE [LARGE SCALE GENOMIC DNA]</scope>
    <source>
        <strain evidence="1 2">LMG 24775</strain>
    </source>
</reference>
<protein>
    <recommendedName>
        <fullName evidence="3">Dihydrodipicolinate synthase/N-acetylneuraminate lyase</fullName>
    </recommendedName>
</protein>
<evidence type="ECO:0000313" key="1">
    <source>
        <dbReference type="EMBL" id="SDZ20684.1"/>
    </source>
</evidence>
<dbReference type="InterPro" id="IPR009334">
    <property type="entry name" value="DUF993"/>
</dbReference>
<dbReference type="Proteomes" id="UP000183417">
    <property type="component" value="Unassembled WGS sequence"/>
</dbReference>
<dbReference type="SUPFAM" id="SSF51569">
    <property type="entry name" value="Aldolase"/>
    <property type="match status" value="1"/>
</dbReference>
<dbReference type="AlphaFoldDB" id="A0A1H3R4G1"/>
<dbReference type="Pfam" id="PF06187">
    <property type="entry name" value="DUF993"/>
    <property type="match status" value="1"/>
</dbReference>
<organism evidence="1 2">
    <name type="scientific">Delftia lacustris</name>
    <dbReference type="NCBI Taxonomy" id="558537"/>
    <lineage>
        <taxon>Bacteria</taxon>
        <taxon>Pseudomonadati</taxon>
        <taxon>Pseudomonadota</taxon>
        <taxon>Betaproteobacteria</taxon>
        <taxon>Burkholderiales</taxon>
        <taxon>Comamonadaceae</taxon>
        <taxon>Delftia</taxon>
    </lineage>
</organism>
<accession>A0A1H3R4G1</accession>
<dbReference type="Gene3D" id="3.20.20.70">
    <property type="entry name" value="Aldolase class I"/>
    <property type="match status" value="1"/>
</dbReference>
<dbReference type="RefSeq" id="WP_074922945.1">
    <property type="nucleotide sequence ID" value="NZ_CP141274.1"/>
</dbReference>
<name>A0A1H3R4G1_9BURK</name>
<dbReference type="InterPro" id="IPR013785">
    <property type="entry name" value="Aldolase_TIM"/>
</dbReference>
<dbReference type="EMBL" id="FNPE01000014">
    <property type="protein sequence ID" value="SDZ20684.1"/>
    <property type="molecule type" value="Genomic_DNA"/>
</dbReference>
<dbReference type="GeneID" id="94691800"/>